<dbReference type="Proteomes" id="UP000282002">
    <property type="component" value="Chromosome"/>
</dbReference>
<keyword evidence="1" id="KW-0732">Signal</keyword>
<evidence type="ECO:0000313" key="3">
    <source>
        <dbReference type="Proteomes" id="UP000282002"/>
    </source>
</evidence>
<organism evidence="2 3">
    <name type="scientific">Tabrizicola piscis</name>
    <dbReference type="NCBI Taxonomy" id="2494374"/>
    <lineage>
        <taxon>Bacteria</taxon>
        <taxon>Pseudomonadati</taxon>
        <taxon>Pseudomonadota</taxon>
        <taxon>Alphaproteobacteria</taxon>
        <taxon>Rhodobacterales</taxon>
        <taxon>Paracoccaceae</taxon>
        <taxon>Tabrizicola</taxon>
    </lineage>
</organism>
<accession>A0A3S8U2I8</accession>
<sequence length="131" mass="14403">MNRTAAVLAFALLPGTGLAQDTPPLTAEAFEALVEGKTMDTHDQGGSYGVETFLPGRRAIWRDAVQCLEGTWRPQDDMICFDYIGEPWAYCWTYHDMGDALMGLYEGNPEAEPIMLYPTDSIVTCDGFLGA</sequence>
<keyword evidence="3" id="KW-1185">Reference proteome</keyword>
<feature type="chain" id="PRO_5019520608" description="DUF995 domain-containing protein" evidence="1">
    <location>
        <begin position="20"/>
        <end position="131"/>
    </location>
</feature>
<evidence type="ECO:0000256" key="1">
    <source>
        <dbReference type="SAM" id="SignalP"/>
    </source>
</evidence>
<proteinExistence type="predicted"/>
<feature type="signal peptide" evidence="1">
    <location>
        <begin position="1"/>
        <end position="19"/>
    </location>
</feature>
<gene>
    <name evidence="2" type="ORF">EI545_02645</name>
</gene>
<dbReference type="EMBL" id="CP034328">
    <property type="protein sequence ID" value="AZL57832.1"/>
    <property type="molecule type" value="Genomic_DNA"/>
</dbReference>
<dbReference type="RefSeq" id="WP_125324033.1">
    <property type="nucleotide sequence ID" value="NZ_CP034328.1"/>
</dbReference>
<name>A0A3S8U2I8_9RHOB</name>
<dbReference type="OrthoDB" id="7304934at2"/>
<dbReference type="KEGG" id="taw:EI545_02645"/>
<evidence type="ECO:0008006" key="4">
    <source>
        <dbReference type="Google" id="ProtNLM"/>
    </source>
</evidence>
<protein>
    <recommendedName>
        <fullName evidence="4">DUF995 domain-containing protein</fullName>
    </recommendedName>
</protein>
<evidence type="ECO:0000313" key="2">
    <source>
        <dbReference type="EMBL" id="AZL57832.1"/>
    </source>
</evidence>
<dbReference type="AlphaFoldDB" id="A0A3S8U2I8"/>
<reference evidence="2 3" key="1">
    <citation type="submission" date="2018-12" db="EMBL/GenBank/DDBJ databases">
        <title>Complete genome sequencing of Tabrizicola sp. K13M18.</title>
        <authorList>
            <person name="Bae J.-W."/>
        </authorList>
    </citation>
    <scope>NUCLEOTIDE SEQUENCE [LARGE SCALE GENOMIC DNA]</scope>
    <source>
        <strain evidence="2 3">K13M18</strain>
    </source>
</reference>